<reference evidence="2" key="2">
    <citation type="submission" date="2025-08" db="UniProtKB">
        <authorList>
            <consortium name="RefSeq"/>
        </authorList>
    </citation>
    <scope>IDENTIFICATION</scope>
    <source>
        <tissue evidence="2">Whole plant</tissue>
    </source>
</reference>
<sequence>MVNPQWKDWSFQLGDTLWAYRIAYKIPLGMSPFQIVYEKACHLLVEIKHKVYWAVKQCNMDFTKAGIAWKIQLEELECLRMEAYENARIYKQRTKQEFIRKELRHSMITTSVRKTSKRATKFFSTIQDFVSCWTSFVQVGMALIKLKEVKPYGVVELLHPHSGATFKMNGHRVKKYHGYKSPKELEVYLLKDTPKGNKMDEMDVLEDVPKR</sequence>
<accession>A0A6P4D138</accession>
<proteinExistence type="predicted"/>
<dbReference type="AlphaFoldDB" id="A0A6P4D138"/>
<dbReference type="KEGG" id="adu:107484137"/>
<dbReference type="GeneID" id="107484137"/>
<evidence type="ECO:0000313" key="1">
    <source>
        <dbReference type="Proteomes" id="UP000515211"/>
    </source>
</evidence>
<name>A0A6P4D138_ARADU</name>
<organism evidence="1 2">
    <name type="scientific">Arachis duranensis</name>
    <name type="common">Wild peanut</name>
    <dbReference type="NCBI Taxonomy" id="130453"/>
    <lineage>
        <taxon>Eukaryota</taxon>
        <taxon>Viridiplantae</taxon>
        <taxon>Streptophyta</taxon>
        <taxon>Embryophyta</taxon>
        <taxon>Tracheophyta</taxon>
        <taxon>Spermatophyta</taxon>
        <taxon>Magnoliopsida</taxon>
        <taxon>eudicotyledons</taxon>
        <taxon>Gunneridae</taxon>
        <taxon>Pentapetalae</taxon>
        <taxon>rosids</taxon>
        <taxon>fabids</taxon>
        <taxon>Fabales</taxon>
        <taxon>Fabaceae</taxon>
        <taxon>Papilionoideae</taxon>
        <taxon>50 kb inversion clade</taxon>
        <taxon>dalbergioids sensu lato</taxon>
        <taxon>Dalbergieae</taxon>
        <taxon>Pterocarpus clade</taxon>
        <taxon>Arachis</taxon>
    </lineage>
</organism>
<evidence type="ECO:0000313" key="2">
    <source>
        <dbReference type="RefSeq" id="XP_015960242.1"/>
    </source>
</evidence>
<reference evidence="1" key="1">
    <citation type="journal article" date="2016" name="Nat. Genet.">
        <title>The genome sequences of Arachis duranensis and Arachis ipaensis, the diploid ancestors of cultivated peanut.</title>
        <authorList>
            <person name="Bertioli D.J."/>
            <person name="Cannon S.B."/>
            <person name="Froenicke L."/>
            <person name="Huang G."/>
            <person name="Farmer A.D."/>
            <person name="Cannon E.K."/>
            <person name="Liu X."/>
            <person name="Gao D."/>
            <person name="Clevenger J."/>
            <person name="Dash S."/>
            <person name="Ren L."/>
            <person name="Moretzsohn M.C."/>
            <person name="Shirasawa K."/>
            <person name="Huang W."/>
            <person name="Vidigal B."/>
            <person name="Abernathy B."/>
            <person name="Chu Y."/>
            <person name="Niederhuth C.E."/>
            <person name="Umale P."/>
            <person name="Araujo A.C."/>
            <person name="Kozik A."/>
            <person name="Kim K.D."/>
            <person name="Burow M.D."/>
            <person name="Varshney R.K."/>
            <person name="Wang X."/>
            <person name="Zhang X."/>
            <person name="Barkley N."/>
            <person name="Guimaraes P.M."/>
            <person name="Isobe S."/>
            <person name="Guo B."/>
            <person name="Liao B."/>
            <person name="Stalker H.T."/>
            <person name="Schmitz R.J."/>
            <person name="Scheffler B.E."/>
            <person name="Leal-Bertioli S.C."/>
            <person name="Xun X."/>
            <person name="Jackson S.A."/>
            <person name="Michelmore R."/>
            <person name="Ozias-Akins P."/>
        </authorList>
    </citation>
    <scope>NUCLEOTIDE SEQUENCE [LARGE SCALE GENOMIC DNA]</scope>
    <source>
        <strain evidence="1">cv. V14167</strain>
    </source>
</reference>
<keyword evidence="1" id="KW-1185">Reference proteome</keyword>
<gene>
    <name evidence="2" type="primary">LOC107484137</name>
</gene>
<protein>
    <submittedName>
        <fullName evidence="2">Uncharacterized protein LOC107484137</fullName>
    </submittedName>
</protein>
<dbReference type="RefSeq" id="XP_015960242.1">
    <property type="nucleotide sequence ID" value="XM_016104756.1"/>
</dbReference>
<dbReference type="Proteomes" id="UP000515211">
    <property type="component" value="Chromosome 4"/>
</dbReference>